<dbReference type="GO" id="GO:0005506">
    <property type="term" value="F:iron ion binding"/>
    <property type="evidence" value="ECO:0007669"/>
    <property type="project" value="InterPro"/>
</dbReference>
<gene>
    <name evidence="1" type="ORF">ANANG_G00317350</name>
</gene>
<dbReference type="GO" id="GO:0020037">
    <property type="term" value="F:heme binding"/>
    <property type="evidence" value="ECO:0007669"/>
    <property type="project" value="InterPro"/>
</dbReference>
<reference evidence="1" key="1">
    <citation type="submission" date="2021-01" db="EMBL/GenBank/DDBJ databases">
        <title>A chromosome-scale assembly of European eel, Anguilla anguilla.</title>
        <authorList>
            <person name="Henkel C."/>
            <person name="Jong-Raadsen S.A."/>
            <person name="Dufour S."/>
            <person name="Weltzien F.-A."/>
            <person name="Palstra A.P."/>
            <person name="Pelster B."/>
            <person name="Spaink H.P."/>
            <person name="Van Den Thillart G.E."/>
            <person name="Jansen H."/>
            <person name="Zahm M."/>
            <person name="Klopp C."/>
            <person name="Cedric C."/>
            <person name="Louis A."/>
            <person name="Berthelot C."/>
            <person name="Parey E."/>
            <person name="Roest Crollius H."/>
            <person name="Montfort J."/>
            <person name="Robinson-Rechavi M."/>
            <person name="Bucao C."/>
            <person name="Bouchez O."/>
            <person name="Gislard M."/>
            <person name="Lluch J."/>
            <person name="Milhes M."/>
            <person name="Lampietro C."/>
            <person name="Lopez Roques C."/>
            <person name="Donnadieu C."/>
            <person name="Braasch I."/>
            <person name="Desvignes T."/>
            <person name="Postlethwait J."/>
            <person name="Bobe J."/>
            <person name="Guiguen Y."/>
            <person name="Dirks R."/>
        </authorList>
    </citation>
    <scope>NUCLEOTIDE SEQUENCE</scope>
    <source>
        <strain evidence="1">Tag_6206</strain>
        <tissue evidence="1">Liver</tissue>
    </source>
</reference>
<name>A0A9D3LHS0_ANGAN</name>
<organism evidence="1 2">
    <name type="scientific">Anguilla anguilla</name>
    <name type="common">European freshwater eel</name>
    <name type="synonym">Muraena anguilla</name>
    <dbReference type="NCBI Taxonomy" id="7936"/>
    <lineage>
        <taxon>Eukaryota</taxon>
        <taxon>Metazoa</taxon>
        <taxon>Chordata</taxon>
        <taxon>Craniata</taxon>
        <taxon>Vertebrata</taxon>
        <taxon>Euteleostomi</taxon>
        <taxon>Actinopterygii</taxon>
        <taxon>Neopterygii</taxon>
        <taxon>Teleostei</taxon>
        <taxon>Anguilliformes</taxon>
        <taxon>Anguillidae</taxon>
        <taxon>Anguilla</taxon>
    </lineage>
</organism>
<dbReference type="SUPFAM" id="SSF48264">
    <property type="entry name" value="Cytochrome P450"/>
    <property type="match status" value="1"/>
</dbReference>
<accession>A0A9D3LHS0</accession>
<dbReference type="GO" id="GO:0004497">
    <property type="term" value="F:monooxygenase activity"/>
    <property type="evidence" value="ECO:0007669"/>
    <property type="project" value="InterPro"/>
</dbReference>
<protein>
    <submittedName>
        <fullName evidence="1">Uncharacterized protein</fullName>
    </submittedName>
</protein>
<dbReference type="InterPro" id="IPR036396">
    <property type="entry name" value="Cyt_P450_sf"/>
</dbReference>
<dbReference type="EMBL" id="JAFIRN010000138">
    <property type="protein sequence ID" value="KAG5830091.1"/>
    <property type="molecule type" value="Genomic_DNA"/>
</dbReference>
<evidence type="ECO:0000313" key="2">
    <source>
        <dbReference type="Proteomes" id="UP001044222"/>
    </source>
</evidence>
<dbReference type="AlphaFoldDB" id="A0A9D3LHS0"/>
<keyword evidence="2" id="KW-1185">Reference proteome</keyword>
<sequence length="62" mass="6912">MGEQLAKMELFLMFSNLMQAFTFRLPDGLATALHGRAIWTYTGTLPLHCPCDSSSLRPCDCC</sequence>
<comment type="caution">
    <text evidence="1">The sequence shown here is derived from an EMBL/GenBank/DDBJ whole genome shotgun (WGS) entry which is preliminary data.</text>
</comment>
<dbReference type="GO" id="GO:0016705">
    <property type="term" value="F:oxidoreductase activity, acting on paired donors, with incorporation or reduction of molecular oxygen"/>
    <property type="evidence" value="ECO:0007669"/>
    <property type="project" value="InterPro"/>
</dbReference>
<evidence type="ECO:0000313" key="1">
    <source>
        <dbReference type="EMBL" id="KAG5830091.1"/>
    </source>
</evidence>
<proteinExistence type="predicted"/>
<dbReference type="Proteomes" id="UP001044222">
    <property type="component" value="Unassembled WGS sequence"/>
</dbReference>